<sequence>MAAPLDAEELVSYFGSTSDCLEGKSVWSNLNTLDRPEHPDSGESRYYDWVLVRRKGLELGFVDSEYAAGAESTRWGRGDMVLSQLYLYSGHSDIQPYHGAMPFGLRWSDTREQSRARLSRYEGTRHSHLTDAWDVPGYRLTVVYSDDGSALSRVVCRGLPAALEPGMPISMPKLQELLNSLGKSVATPSFALMWQHGYWSNDHVSAACEDGEIDLNSTCGLTLGTECDRTDPLLRSVTFHRQRDQDGLGWDGELPAGLDFEDSPEDLFRKLNDAPVQQADSALTGHAFWNLKDYTLHVLYSNVDNRLIRVKVSAPVTG</sequence>
<dbReference type="EMBL" id="CP013729">
    <property type="protein sequence ID" value="ALV07683.1"/>
    <property type="molecule type" value="Genomic_DNA"/>
</dbReference>
<accession>A0A0U3MXC5</accession>
<evidence type="ECO:0000313" key="2">
    <source>
        <dbReference type="Proteomes" id="UP000060699"/>
    </source>
</evidence>
<dbReference type="RefSeq" id="WP_116001338.1">
    <property type="nucleotide sequence ID" value="NZ_CP013729.1"/>
</dbReference>
<dbReference type="Proteomes" id="UP000060699">
    <property type="component" value="Chromosome"/>
</dbReference>
<proteinExistence type="predicted"/>
<keyword evidence="2" id="KW-1185">Reference proteome</keyword>
<dbReference type="OrthoDB" id="9132793at2"/>
<dbReference type="STRING" id="76731.RD2015_3224"/>
<protein>
    <submittedName>
        <fullName evidence="1">Uncharacterized protein</fullName>
    </submittedName>
</protein>
<gene>
    <name evidence="1" type="ORF">RD2015_3224</name>
</gene>
<name>A0A0U3MXC5_9BURK</name>
<dbReference type="AlphaFoldDB" id="A0A0U3MXC5"/>
<dbReference type="KEGG" id="rdp:RD2015_3224"/>
<reference evidence="1 2" key="1">
    <citation type="submission" date="2015-12" db="EMBL/GenBank/DDBJ databases">
        <title>Complete genome of Roseateles depolymerans KCTC 42856.</title>
        <authorList>
            <person name="Kim K.M."/>
        </authorList>
    </citation>
    <scope>NUCLEOTIDE SEQUENCE [LARGE SCALE GENOMIC DNA]</scope>
    <source>
        <strain evidence="1 2">KCTC 42856</strain>
    </source>
</reference>
<organism evidence="1 2">
    <name type="scientific">Roseateles depolymerans</name>
    <dbReference type="NCBI Taxonomy" id="76731"/>
    <lineage>
        <taxon>Bacteria</taxon>
        <taxon>Pseudomonadati</taxon>
        <taxon>Pseudomonadota</taxon>
        <taxon>Betaproteobacteria</taxon>
        <taxon>Burkholderiales</taxon>
        <taxon>Sphaerotilaceae</taxon>
        <taxon>Roseateles</taxon>
    </lineage>
</organism>
<evidence type="ECO:0000313" key="1">
    <source>
        <dbReference type="EMBL" id="ALV07683.1"/>
    </source>
</evidence>